<name>A0A7T5UGM4_9BACT</name>
<dbReference type="AlphaFoldDB" id="A0A7T5UGM4"/>
<dbReference type="GO" id="GO:0030288">
    <property type="term" value="C:outer membrane-bounded periplasmic space"/>
    <property type="evidence" value="ECO:0007669"/>
    <property type="project" value="TreeGrafter"/>
</dbReference>
<dbReference type="PANTHER" id="PTHR32060:SF30">
    <property type="entry name" value="CARBOXY-TERMINAL PROCESSING PROTEASE CTPA"/>
    <property type="match status" value="1"/>
</dbReference>
<dbReference type="Gene3D" id="2.30.42.10">
    <property type="match status" value="1"/>
</dbReference>
<keyword evidence="6" id="KW-0732">Signal</keyword>
<dbReference type="PROSITE" id="PS50106">
    <property type="entry name" value="PDZ"/>
    <property type="match status" value="1"/>
</dbReference>
<sequence>MLPSFKATQKFLAATALAGLGLIAYAAQPPAAAGTVKPATVSAEDEYKGWLNKYGSMSLPSVNYNATLNTDKFKKGLAYVLENSVRSGLNEADLRKAARAGMNSFVENVQKKQSKLPVNAETLMTAALSGMLSYVSPHDNYIPASKQQEFRDRMNDTFVGIGAMLEQAEDLIRIANVIEGSPAEKAGVKEGDIIHKVNGTSIKGMPMEEAINLIRGKPGTTVSIEFQRNQAPLTLEISRAQIKQSSAAHSLLDGGVGYVHLRSFTETASMDIRHAIAKLKAEALITPGIKAAGGLKGLILDLRGNPGGLLAEARSIADDFLNVSGLVTSSQGRNPDYGERLTAVDGDIVNGLPVVVLVNEGSASASEVVAGALQDHERVTVMGADTFGKGTVQEIRSDVFGDGSLMKLTIAMYKRPSGTSPQFVGIRPDIRVDPRNDDYEKAREELTFERKLPRSIPNPRGMEAEQNRIKAVCSPTNEGLNATAQPNSNTPLYYKAGPLKGRMDAYVGCARDFLLQKANPGYQSTLTQTAPTAKP</sequence>
<dbReference type="CDD" id="cd06782">
    <property type="entry name" value="cpPDZ_CPP-like"/>
    <property type="match status" value="1"/>
</dbReference>
<evidence type="ECO:0000256" key="6">
    <source>
        <dbReference type="SAM" id="SignalP"/>
    </source>
</evidence>
<feature type="chain" id="PRO_5032267193" evidence="6">
    <location>
        <begin position="27"/>
        <end position="535"/>
    </location>
</feature>
<dbReference type="InterPro" id="IPR005151">
    <property type="entry name" value="Tail-specific_protease"/>
</dbReference>
<dbReference type="InterPro" id="IPR004447">
    <property type="entry name" value="Peptidase_S41A"/>
</dbReference>
<dbReference type="Pfam" id="PF03572">
    <property type="entry name" value="Peptidase_S41"/>
    <property type="match status" value="1"/>
</dbReference>
<keyword evidence="2 5" id="KW-0645">Protease</keyword>
<keyword evidence="3 5" id="KW-0378">Hydrolase</keyword>
<dbReference type="Gene3D" id="3.90.226.10">
    <property type="entry name" value="2-enoyl-CoA Hydratase, Chain A, domain 1"/>
    <property type="match status" value="1"/>
</dbReference>
<feature type="domain" description="PDZ" evidence="7">
    <location>
        <begin position="161"/>
        <end position="215"/>
    </location>
</feature>
<dbReference type="Proteomes" id="UP000595362">
    <property type="component" value="Chromosome"/>
</dbReference>
<dbReference type="InterPro" id="IPR001478">
    <property type="entry name" value="PDZ"/>
</dbReference>
<dbReference type="NCBIfam" id="TIGR00225">
    <property type="entry name" value="prc"/>
    <property type="match status" value="1"/>
</dbReference>
<dbReference type="SMART" id="SM00245">
    <property type="entry name" value="TSPc"/>
    <property type="match status" value="1"/>
</dbReference>
<dbReference type="SUPFAM" id="SSF50156">
    <property type="entry name" value="PDZ domain-like"/>
    <property type="match status" value="1"/>
</dbReference>
<dbReference type="EMBL" id="CP066681">
    <property type="protein sequence ID" value="QQG35485.1"/>
    <property type="molecule type" value="Genomic_DNA"/>
</dbReference>
<dbReference type="PANTHER" id="PTHR32060">
    <property type="entry name" value="TAIL-SPECIFIC PROTEASE"/>
    <property type="match status" value="1"/>
</dbReference>
<reference evidence="8 9" key="1">
    <citation type="submission" date="2020-07" db="EMBL/GenBank/DDBJ databases">
        <title>Huge and variable diversity of episymbiotic CPR bacteria and DPANN archaea in groundwater ecosystems.</title>
        <authorList>
            <person name="He C.Y."/>
            <person name="Keren R."/>
            <person name="Whittaker M."/>
            <person name="Farag I.F."/>
            <person name="Doudna J."/>
            <person name="Cate J.H.D."/>
            <person name="Banfield J.F."/>
        </authorList>
    </citation>
    <scope>NUCLEOTIDE SEQUENCE [LARGE SCALE GENOMIC DNA]</scope>
    <source>
        <strain evidence="8">NC_groundwater_70_Ag_B-0.1um_54_66</strain>
    </source>
</reference>
<dbReference type="GO" id="GO:0004175">
    <property type="term" value="F:endopeptidase activity"/>
    <property type="evidence" value="ECO:0007669"/>
    <property type="project" value="TreeGrafter"/>
</dbReference>
<evidence type="ECO:0000256" key="5">
    <source>
        <dbReference type="RuleBase" id="RU004404"/>
    </source>
</evidence>
<dbReference type="InterPro" id="IPR036034">
    <property type="entry name" value="PDZ_sf"/>
</dbReference>
<dbReference type="SMART" id="SM00228">
    <property type="entry name" value="PDZ"/>
    <property type="match status" value="1"/>
</dbReference>
<dbReference type="GO" id="GO:0007165">
    <property type="term" value="P:signal transduction"/>
    <property type="evidence" value="ECO:0007669"/>
    <property type="project" value="TreeGrafter"/>
</dbReference>
<comment type="similarity">
    <text evidence="1 5">Belongs to the peptidase S41A family.</text>
</comment>
<dbReference type="GO" id="GO:0006508">
    <property type="term" value="P:proteolysis"/>
    <property type="evidence" value="ECO:0007669"/>
    <property type="project" value="UniProtKB-KW"/>
</dbReference>
<evidence type="ECO:0000313" key="9">
    <source>
        <dbReference type="Proteomes" id="UP000595362"/>
    </source>
</evidence>
<accession>A0A7T5UGM4</accession>
<dbReference type="CDD" id="cd07560">
    <property type="entry name" value="Peptidase_S41_CPP"/>
    <property type="match status" value="1"/>
</dbReference>
<evidence type="ECO:0000256" key="3">
    <source>
        <dbReference type="ARBA" id="ARBA00022801"/>
    </source>
</evidence>
<evidence type="ECO:0000256" key="1">
    <source>
        <dbReference type="ARBA" id="ARBA00009179"/>
    </source>
</evidence>
<dbReference type="SUPFAM" id="SSF52096">
    <property type="entry name" value="ClpP/crotonase"/>
    <property type="match status" value="1"/>
</dbReference>
<dbReference type="Gene3D" id="3.30.750.44">
    <property type="match status" value="1"/>
</dbReference>
<keyword evidence="4 5" id="KW-0720">Serine protease</keyword>
<evidence type="ECO:0000256" key="4">
    <source>
        <dbReference type="ARBA" id="ARBA00022825"/>
    </source>
</evidence>
<evidence type="ECO:0000256" key="2">
    <source>
        <dbReference type="ARBA" id="ARBA00022670"/>
    </source>
</evidence>
<dbReference type="InterPro" id="IPR041489">
    <property type="entry name" value="PDZ_6"/>
</dbReference>
<feature type="signal peptide" evidence="6">
    <location>
        <begin position="1"/>
        <end position="26"/>
    </location>
</feature>
<dbReference type="Pfam" id="PF17820">
    <property type="entry name" value="PDZ_6"/>
    <property type="match status" value="1"/>
</dbReference>
<proteinExistence type="inferred from homology"/>
<gene>
    <name evidence="8" type="ORF">HYS17_08055</name>
</gene>
<evidence type="ECO:0000313" key="8">
    <source>
        <dbReference type="EMBL" id="QQG35485.1"/>
    </source>
</evidence>
<organism evidence="8 9">
    <name type="scientific">Micavibrio aeruginosavorus</name>
    <dbReference type="NCBI Taxonomy" id="349221"/>
    <lineage>
        <taxon>Bacteria</taxon>
        <taxon>Pseudomonadati</taxon>
        <taxon>Bdellovibrionota</taxon>
        <taxon>Bdellovibrionia</taxon>
        <taxon>Bdellovibrionales</taxon>
        <taxon>Pseudobdellovibrionaceae</taxon>
        <taxon>Micavibrio</taxon>
    </lineage>
</organism>
<evidence type="ECO:0000259" key="7">
    <source>
        <dbReference type="PROSITE" id="PS50106"/>
    </source>
</evidence>
<dbReference type="InterPro" id="IPR029045">
    <property type="entry name" value="ClpP/crotonase-like_dom_sf"/>
</dbReference>
<protein>
    <submittedName>
        <fullName evidence="8">S41 family peptidase</fullName>
    </submittedName>
</protein>
<dbReference type="GO" id="GO:0008236">
    <property type="term" value="F:serine-type peptidase activity"/>
    <property type="evidence" value="ECO:0007669"/>
    <property type="project" value="UniProtKB-KW"/>
</dbReference>
<dbReference type="FunFam" id="2.30.42.10:FF:000063">
    <property type="entry name" value="Peptidase, S41 family"/>
    <property type="match status" value="1"/>
</dbReference>